<feature type="domain" description="Protein kinase" evidence="10">
    <location>
        <begin position="5"/>
        <end position="269"/>
    </location>
</feature>
<keyword evidence="9" id="KW-0472">Membrane</keyword>
<accession>A0ABS6UER1</accession>
<feature type="region of interest" description="Disordered" evidence="8">
    <location>
        <begin position="272"/>
        <end position="296"/>
    </location>
</feature>
<sequence length="511" mass="53708">MFGPYRLDGLLGQGGMGRVYRAFDTDQDRPVALKVLPAALSADPGYRQRFRREAKVASQLTDPHVVPIHRHGEIDGQLFLDMRLVDGDDLSKVLRRDGPLDPESAVRVVEQVASALDAAHEAGLVHRDVKPANVFLTRGRSGGARFAYLGDFGIARDASSSTLTATGTTLGTLDYMAPERFLGREVDARADVYALACLLHEALTARKPFPGDELPSLMHAHLNLAPPRPSDLRPLPHGLDAVVARGMAKDPSQRFATAGALAQAARAALAGAAHAGSAPPPVRLDKPPQGDGTEPLRLDVPEGVGQVERWLVAPGQAHAAGAPLLVVRLRDGRSAPVVDPRAGLLVGAAVAPGTVVRTGDVLGTVFRVDDAPAGLSRPLARAQPGPRRPPSAAAIIGIGVGALLHLLVLAFVELDGILVLTWLSGIVFGTLGVWNRRPAAWGQGQRIALVLVTVPVVTALVFLALVLAALPTGYSSDTPDNPAAGIAFTVVALVVYGLWAASLWWRRAGTG</sequence>
<feature type="transmembrane region" description="Helical" evidence="9">
    <location>
        <begin position="482"/>
        <end position="505"/>
    </location>
</feature>
<evidence type="ECO:0000256" key="7">
    <source>
        <dbReference type="PROSITE-ProRule" id="PRU10141"/>
    </source>
</evidence>
<keyword evidence="5 11" id="KW-0418">Kinase</keyword>
<evidence type="ECO:0000256" key="2">
    <source>
        <dbReference type="ARBA" id="ARBA00022527"/>
    </source>
</evidence>
<evidence type="ECO:0000259" key="10">
    <source>
        <dbReference type="PROSITE" id="PS50011"/>
    </source>
</evidence>
<feature type="binding site" evidence="7">
    <location>
        <position position="34"/>
    </location>
    <ligand>
        <name>ATP</name>
        <dbReference type="ChEBI" id="CHEBI:30616"/>
    </ligand>
</feature>
<evidence type="ECO:0000256" key="9">
    <source>
        <dbReference type="SAM" id="Phobius"/>
    </source>
</evidence>
<keyword evidence="3" id="KW-0808">Transferase</keyword>
<evidence type="ECO:0000256" key="5">
    <source>
        <dbReference type="ARBA" id="ARBA00022777"/>
    </source>
</evidence>
<keyword evidence="9" id="KW-1133">Transmembrane helix</keyword>
<proteinExistence type="predicted"/>
<feature type="transmembrane region" description="Helical" evidence="9">
    <location>
        <begin position="417"/>
        <end position="435"/>
    </location>
</feature>
<keyword evidence="2" id="KW-0723">Serine/threonine-protein kinase</keyword>
<dbReference type="InterPro" id="IPR000719">
    <property type="entry name" value="Prot_kinase_dom"/>
</dbReference>
<evidence type="ECO:0000256" key="1">
    <source>
        <dbReference type="ARBA" id="ARBA00012513"/>
    </source>
</evidence>
<keyword evidence="4 7" id="KW-0547">Nucleotide-binding</keyword>
<reference evidence="11 12" key="1">
    <citation type="submission" date="2020-11" db="EMBL/GenBank/DDBJ databases">
        <title>Pseudonocardia abyssalis sp. nov. and Pseudonocardia oceani sp. nov., description and phylogenomic analysis of two novel actinomycetes isolated from the deep Southern Ocean.</title>
        <authorList>
            <person name="Parra J."/>
        </authorList>
    </citation>
    <scope>NUCLEOTIDE SEQUENCE [LARGE SCALE GENOMIC DNA]</scope>
    <source>
        <strain evidence="12">KRD185</strain>
    </source>
</reference>
<dbReference type="Proteomes" id="UP000694300">
    <property type="component" value="Unassembled WGS sequence"/>
</dbReference>
<name>A0ABS6UER1_9PSEU</name>
<comment type="caution">
    <text evidence="11">The sequence shown here is derived from an EMBL/GenBank/DDBJ whole genome shotgun (WGS) entry which is preliminary data.</text>
</comment>
<dbReference type="EMBL" id="JADQDF010000001">
    <property type="protein sequence ID" value="MBW0130737.1"/>
    <property type="molecule type" value="Genomic_DNA"/>
</dbReference>
<evidence type="ECO:0000313" key="11">
    <source>
        <dbReference type="EMBL" id="MBW0130737.1"/>
    </source>
</evidence>
<dbReference type="PANTHER" id="PTHR43289">
    <property type="entry name" value="MITOGEN-ACTIVATED PROTEIN KINASE KINASE KINASE 20-RELATED"/>
    <property type="match status" value="1"/>
</dbReference>
<evidence type="ECO:0000256" key="3">
    <source>
        <dbReference type="ARBA" id="ARBA00022679"/>
    </source>
</evidence>
<dbReference type="InterPro" id="IPR008271">
    <property type="entry name" value="Ser/Thr_kinase_AS"/>
</dbReference>
<evidence type="ECO:0000256" key="4">
    <source>
        <dbReference type="ARBA" id="ARBA00022741"/>
    </source>
</evidence>
<feature type="transmembrane region" description="Helical" evidence="9">
    <location>
        <begin position="391"/>
        <end position="411"/>
    </location>
</feature>
<gene>
    <name evidence="11" type="ORF">I4I82_24135</name>
</gene>
<protein>
    <recommendedName>
        <fullName evidence="1">non-specific serine/threonine protein kinase</fullName>
        <ecNumber evidence="1">2.7.11.1</ecNumber>
    </recommendedName>
</protein>
<feature type="compositionally biased region" description="Basic and acidic residues" evidence="8">
    <location>
        <begin position="283"/>
        <end position="296"/>
    </location>
</feature>
<keyword evidence="6 7" id="KW-0067">ATP-binding</keyword>
<dbReference type="PANTHER" id="PTHR43289:SF6">
    <property type="entry name" value="SERINE_THREONINE-PROTEIN KINASE NEKL-3"/>
    <property type="match status" value="1"/>
</dbReference>
<evidence type="ECO:0000256" key="6">
    <source>
        <dbReference type="ARBA" id="ARBA00022840"/>
    </source>
</evidence>
<dbReference type="PROSITE" id="PS00107">
    <property type="entry name" value="PROTEIN_KINASE_ATP"/>
    <property type="match status" value="1"/>
</dbReference>
<dbReference type="GO" id="GO:0016301">
    <property type="term" value="F:kinase activity"/>
    <property type="evidence" value="ECO:0007669"/>
    <property type="project" value="UniProtKB-KW"/>
</dbReference>
<dbReference type="EC" id="2.7.11.1" evidence="1"/>
<keyword evidence="9" id="KW-0812">Transmembrane</keyword>
<keyword evidence="12" id="KW-1185">Reference proteome</keyword>
<dbReference type="CDD" id="cd14014">
    <property type="entry name" value="STKc_PknB_like"/>
    <property type="match status" value="1"/>
</dbReference>
<evidence type="ECO:0000313" key="12">
    <source>
        <dbReference type="Proteomes" id="UP000694300"/>
    </source>
</evidence>
<organism evidence="11 12">
    <name type="scientific">Pseudonocardia oceani</name>
    <dbReference type="NCBI Taxonomy" id="2792013"/>
    <lineage>
        <taxon>Bacteria</taxon>
        <taxon>Bacillati</taxon>
        <taxon>Actinomycetota</taxon>
        <taxon>Actinomycetes</taxon>
        <taxon>Pseudonocardiales</taxon>
        <taxon>Pseudonocardiaceae</taxon>
        <taxon>Pseudonocardia</taxon>
    </lineage>
</organism>
<dbReference type="PROSITE" id="PS50011">
    <property type="entry name" value="PROTEIN_KINASE_DOM"/>
    <property type="match status" value="1"/>
</dbReference>
<dbReference type="Pfam" id="PF00069">
    <property type="entry name" value="Pkinase"/>
    <property type="match status" value="1"/>
</dbReference>
<feature type="transmembrane region" description="Helical" evidence="9">
    <location>
        <begin position="447"/>
        <end position="470"/>
    </location>
</feature>
<dbReference type="SMART" id="SM00220">
    <property type="entry name" value="S_TKc"/>
    <property type="match status" value="1"/>
</dbReference>
<evidence type="ECO:0000256" key="8">
    <source>
        <dbReference type="SAM" id="MobiDB-lite"/>
    </source>
</evidence>
<dbReference type="InterPro" id="IPR017441">
    <property type="entry name" value="Protein_kinase_ATP_BS"/>
</dbReference>
<dbReference type="PROSITE" id="PS00108">
    <property type="entry name" value="PROTEIN_KINASE_ST"/>
    <property type="match status" value="1"/>
</dbReference>